<organism evidence="1 2">
    <name type="scientific">Gigaspora margarita</name>
    <dbReference type="NCBI Taxonomy" id="4874"/>
    <lineage>
        <taxon>Eukaryota</taxon>
        <taxon>Fungi</taxon>
        <taxon>Fungi incertae sedis</taxon>
        <taxon>Mucoromycota</taxon>
        <taxon>Glomeromycotina</taxon>
        <taxon>Glomeromycetes</taxon>
        <taxon>Diversisporales</taxon>
        <taxon>Gigasporaceae</taxon>
        <taxon>Gigaspora</taxon>
    </lineage>
</organism>
<feature type="non-terminal residue" evidence="1">
    <location>
        <position position="1"/>
    </location>
</feature>
<sequence length="146" mass="17047">AAHYQSSAQIFDSKRSQNSENYMVPQLEYTTPKSKAEQVENAELPITDKKTLNKKWHKLNLAIKEAVVKHIPFMYKKREDFTHSVKLQPISTISTINELAKSNIANIENNNEHRDKINHHIEKRYSNFTDNTTLMIDSILKRHTDQ</sequence>
<dbReference type="Proteomes" id="UP000789901">
    <property type="component" value="Unassembled WGS sequence"/>
</dbReference>
<accession>A0ABN7UFN4</accession>
<evidence type="ECO:0000313" key="1">
    <source>
        <dbReference type="EMBL" id="CAG8584916.1"/>
    </source>
</evidence>
<reference evidence="1 2" key="1">
    <citation type="submission" date="2021-06" db="EMBL/GenBank/DDBJ databases">
        <authorList>
            <person name="Kallberg Y."/>
            <person name="Tangrot J."/>
            <person name="Rosling A."/>
        </authorList>
    </citation>
    <scope>NUCLEOTIDE SEQUENCE [LARGE SCALE GENOMIC DNA]</scope>
    <source>
        <strain evidence="1 2">120-4 pot B 10/14</strain>
    </source>
</reference>
<proteinExistence type="predicted"/>
<gene>
    <name evidence="1" type="ORF">GMARGA_LOCUS6128</name>
</gene>
<keyword evidence="2" id="KW-1185">Reference proteome</keyword>
<comment type="caution">
    <text evidence="1">The sequence shown here is derived from an EMBL/GenBank/DDBJ whole genome shotgun (WGS) entry which is preliminary data.</text>
</comment>
<protein>
    <submittedName>
        <fullName evidence="1">27118_t:CDS:1</fullName>
    </submittedName>
</protein>
<dbReference type="EMBL" id="CAJVQB010002715">
    <property type="protein sequence ID" value="CAG8584916.1"/>
    <property type="molecule type" value="Genomic_DNA"/>
</dbReference>
<evidence type="ECO:0000313" key="2">
    <source>
        <dbReference type="Proteomes" id="UP000789901"/>
    </source>
</evidence>
<name>A0ABN7UFN4_GIGMA</name>